<evidence type="ECO:0000256" key="10">
    <source>
        <dbReference type="PROSITE-ProRule" id="PRU00042"/>
    </source>
</evidence>
<evidence type="ECO:0000256" key="1">
    <source>
        <dbReference type="ARBA" id="ARBA00004123"/>
    </source>
</evidence>
<feature type="compositionally biased region" description="Low complexity" evidence="11">
    <location>
        <begin position="417"/>
        <end position="434"/>
    </location>
</feature>
<keyword evidence="3" id="KW-0677">Repeat</keyword>
<dbReference type="SMART" id="SM00355">
    <property type="entry name" value="ZnF_C2H2"/>
    <property type="match status" value="4"/>
</dbReference>
<dbReference type="Pfam" id="PF00096">
    <property type="entry name" value="zf-C2H2"/>
    <property type="match status" value="4"/>
</dbReference>
<feature type="domain" description="C2H2-type" evidence="12">
    <location>
        <begin position="292"/>
        <end position="319"/>
    </location>
</feature>
<feature type="domain" description="C2H2-type" evidence="12">
    <location>
        <begin position="264"/>
        <end position="291"/>
    </location>
</feature>
<keyword evidence="6" id="KW-0805">Transcription regulation</keyword>
<evidence type="ECO:0000256" key="8">
    <source>
        <dbReference type="ARBA" id="ARBA00023163"/>
    </source>
</evidence>
<evidence type="ECO:0000256" key="7">
    <source>
        <dbReference type="ARBA" id="ARBA00023125"/>
    </source>
</evidence>
<proteinExistence type="predicted"/>
<organism evidence="13 14">
    <name type="scientific">Cichlidogyrus casuarinus</name>
    <dbReference type="NCBI Taxonomy" id="1844966"/>
    <lineage>
        <taxon>Eukaryota</taxon>
        <taxon>Metazoa</taxon>
        <taxon>Spiralia</taxon>
        <taxon>Lophotrochozoa</taxon>
        <taxon>Platyhelminthes</taxon>
        <taxon>Monogenea</taxon>
        <taxon>Monopisthocotylea</taxon>
        <taxon>Dactylogyridea</taxon>
        <taxon>Ancyrocephalidae</taxon>
        <taxon>Cichlidogyrus</taxon>
    </lineage>
</organism>
<feature type="domain" description="C2H2-type" evidence="12">
    <location>
        <begin position="320"/>
        <end position="347"/>
    </location>
</feature>
<feature type="domain" description="C2H2-type" evidence="12">
    <location>
        <begin position="236"/>
        <end position="263"/>
    </location>
</feature>
<evidence type="ECO:0000313" key="13">
    <source>
        <dbReference type="EMBL" id="KAL3314928.1"/>
    </source>
</evidence>
<dbReference type="AlphaFoldDB" id="A0ABD2Q657"/>
<dbReference type="InterPro" id="IPR036236">
    <property type="entry name" value="Znf_C2H2_sf"/>
</dbReference>
<keyword evidence="2" id="KW-0479">Metal-binding</keyword>
<comment type="subcellular location">
    <subcellularLocation>
        <location evidence="1">Nucleus</location>
    </subcellularLocation>
</comment>
<evidence type="ECO:0000256" key="6">
    <source>
        <dbReference type="ARBA" id="ARBA00023015"/>
    </source>
</evidence>
<evidence type="ECO:0000256" key="9">
    <source>
        <dbReference type="ARBA" id="ARBA00023242"/>
    </source>
</evidence>
<accession>A0ABD2Q657</accession>
<protein>
    <recommendedName>
        <fullName evidence="12">C2H2-type domain-containing protein</fullName>
    </recommendedName>
</protein>
<evidence type="ECO:0000256" key="11">
    <source>
        <dbReference type="SAM" id="MobiDB-lite"/>
    </source>
</evidence>
<dbReference type="GO" id="GO:0008270">
    <property type="term" value="F:zinc ion binding"/>
    <property type="evidence" value="ECO:0007669"/>
    <property type="project" value="UniProtKB-KW"/>
</dbReference>
<dbReference type="PANTHER" id="PTHR24394:SF29">
    <property type="entry name" value="MYONEURIN"/>
    <property type="match status" value="1"/>
</dbReference>
<keyword evidence="14" id="KW-1185">Reference proteome</keyword>
<dbReference type="PANTHER" id="PTHR24394">
    <property type="entry name" value="ZINC FINGER PROTEIN"/>
    <property type="match status" value="1"/>
</dbReference>
<feature type="region of interest" description="Disordered" evidence="11">
    <location>
        <begin position="415"/>
        <end position="439"/>
    </location>
</feature>
<dbReference type="GO" id="GO:0005634">
    <property type="term" value="C:nucleus"/>
    <property type="evidence" value="ECO:0007669"/>
    <property type="project" value="UniProtKB-SubCell"/>
</dbReference>
<keyword evidence="9" id="KW-0539">Nucleus</keyword>
<dbReference type="EMBL" id="JBJKFK010000869">
    <property type="protein sequence ID" value="KAL3314928.1"/>
    <property type="molecule type" value="Genomic_DNA"/>
</dbReference>
<gene>
    <name evidence="13" type="ORF">Ciccas_006440</name>
</gene>
<evidence type="ECO:0000259" key="12">
    <source>
        <dbReference type="PROSITE" id="PS50157"/>
    </source>
</evidence>
<evidence type="ECO:0000256" key="3">
    <source>
        <dbReference type="ARBA" id="ARBA00022737"/>
    </source>
</evidence>
<dbReference type="FunFam" id="3.30.160.60:FF:000208">
    <property type="entry name" value="zinc finger protein Gfi-1b"/>
    <property type="match status" value="1"/>
</dbReference>
<dbReference type="InterPro" id="IPR013087">
    <property type="entry name" value="Znf_C2H2_type"/>
</dbReference>
<evidence type="ECO:0000256" key="2">
    <source>
        <dbReference type="ARBA" id="ARBA00022723"/>
    </source>
</evidence>
<feature type="region of interest" description="Disordered" evidence="11">
    <location>
        <begin position="143"/>
        <end position="230"/>
    </location>
</feature>
<name>A0ABD2Q657_9PLAT</name>
<evidence type="ECO:0000256" key="4">
    <source>
        <dbReference type="ARBA" id="ARBA00022771"/>
    </source>
</evidence>
<keyword evidence="7" id="KW-0238">DNA-binding</keyword>
<dbReference type="SUPFAM" id="SSF57667">
    <property type="entry name" value="beta-beta-alpha zinc fingers"/>
    <property type="match status" value="2"/>
</dbReference>
<reference evidence="13 14" key="1">
    <citation type="submission" date="2024-11" db="EMBL/GenBank/DDBJ databases">
        <title>Adaptive evolution of stress response genes in parasites aligns with host niche diversity.</title>
        <authorList>
            <person name="Hahn C."/>
            <person name="Resl P."/>
        </authorList>
    </citation>
    <scope>NUCLEOTIDE SEQUENCE [LARGE SCALE GENOMIC DNA]</scope>
    <source>
        <strain evidence="13">EGGRZ-B1_66</strain>
        <tissue evidence="13">Body</tissue>
    </source>
</reference>
<dbReference type="Gene3D" id="3.30.160.60">
    <property type="entry name" value="Classic Zinc Finger"/>
    <property type="match status" value="4"/>
</dbReference>
<dbReference type="PROSITE" id="PS00028">
    <property type="entry name" value="ZINC_FINGER_C2H2_1"/>
    <property type="match status" value="4"/>
</dbReference>
<dbReference type="FunFam" id="3.30.160.60:FF:000432">
    <property type="entry name" value="zinc finger protein Gfi-1b isoform X1"/>
    <property type="match status" value="1"/>
</dbReference>
<comment type="caution">
    <text evidence="13">The sequence shown here is derived from an EMBL/GenBank/DDBJ whole genome shotgun (WGS) entry which is preliminary data.</text>
</comment>
<dbReference type="GO" id="GO:0003677">
    <property type="term" value="F:DNA binding"/>
    <property type="evidence" value="ECO:0007669"/>
    <property type="project" value="UniProtKB-KW"/>
</dbReference>
<feature type="compositionally biased region" description="Polar residues" evidence="11">
    <location>
        <begin position="213"/>
        <end position="230"/>
    </location>
</feature>
<keyword evidence="4 10" id="KW-0863">Zinc-finger</keyword>
<keyword evidence="5" id="KW-0862">Zinc</keyword>
<dbReference type="FunFam" id="3.30.160.60:FF:001228">
    <property type="entry name" value="Zinc finger protein 236"/>
    <property type="match status" value="1"/>
</dbReference>
<keyword evidence="8" id="KW-0804">Transcription</keyword>
<dbReference type="Proteomes" id="UP001626550">
    <property type="component" value="Unassembled WGS sequence"/>
</dbReference>
<sequence>MSSSETSIPLSSEPSKNFPLGNPFLMAASMVNKMLNSRSAKESQFPFDSNNVTQQLLKNLKLRGNTLLDASNIFPLGINAQQQGSPPSSKLDVTDELKDRSTPFPMLFPPPPLLPNLANCNATPQNFSFPISSASSHQSLLNTMASRNGSGGSQKRVYSGRGGSQIGRPPKNGRLGQMRLAMKAQEGSDEDNEEEDQGKSGLNEGGPGAPGENDSSGGSQHEGNQASGLSQSGRAFDCVNCGKSFKRSSTLLTHMLIHTDTRPYPCQYCGKRFHQKSDMKKHTYIHTGEKPYKCLVCGKAFSQSSNLITHSRKHSGFKPFNCNICDRSFQRKVDLRRHLEAQHGNAPNLVPQATIESTPLPGILSSSSPKQSATIIAKNPFMQSGSDFGNLLSLVNMLPLDQLFPGKHNTVATAGFSSPLHSRSQSPKSSSSSPEVDKVLKSSSLIDTDSDHANQTGSNLGYSVAQLLGFQQQMLASNTLNTTSSSNANSSGGLLNNSKESSE</sequence>
<evidence type="ECO:0000256" key="5">
    <source>
        <dbReference type="ARBA" id="ARBA00022833"/>
    </source>
</evidence>
<dbReference type="PROSITE" id="PS50157">
    <property type="entry name" value="ZINC_FINGER_C2H2_2"/>
    <property type="match status" value="4"/>
</dbReference>
<dbReference type="FunFam" id="3.30.160.60:FF:000148">
    <property type="entry name" value="zinc finger protein Gfi-1"/>
    <property type="match status" value="1"/>
</dbReference>
<evidence type="ECO:0000313" key="14">
    <source>
        <dbReference type="Proteomes" id="UP001626550"/>
    </source>
</evidence>
<feature type="compositionally biased region" description="Acidic residues" evidence="11">
    <location>
        <begin position="187"/>
        <end position="196"/>
    </location>
</feature>
<feature type="region of interest" description="Disordered" evidence="11">
    <location>
        <begin position="481"/>
        <end position="503"/>
    </location>
</feature>